<gene>
    <name evidence="2" type="ORF">BDN70DRAFT_802287</name>
</gene>
<name>A0A9P5Z8F1_9AGAR</name>
<keyword evidence="3" id="KW-1185">Reference proteome</keyword>
<evidence type="ECO:0000259" key="1">
    <source>
        <dbReference type="Pfam" id="PF06985"/>
    </source>
</evidence>
<accession>A0A9P5Z8F1</accession>
<dbReference type="Proteomes" id="UP000807469">
    <property type="component" value="Unassembled WGS sequence"/>
</dbReference>
<evidence type="ECO:0000313" key="3">
    <source>
        <dbReference type="Proteomes" id="UP000807469"/>
    </source>
</evidence>
<proteinExistence type="predicted"/>
<feature type="domain" description="Heterokaryon incompatibility" evidence="1">
    <location>
        <begin position="18"/>
        <end position="104"/>
    </location>
</feature>
<feature type="non-terminal residue" evidence="2">
    <location>
        <position position="226"/>
    </location>
</feature>
<dbReference type="InterPro" id="IPR010730">
    <property type="entry name" value="HET"/>
</dbReference>
<comment type="caution">
    <text evidence="2">The sequence shown here is derived from an EMBL/GenBank/DDBJ whole genome shotgun (WGS) entry which is preliminary data.</text>
</comment>
<sequence>METDEEAISRLLPKYVGYAILSHTWLRTSPGEVTYGDWNKGLFRTMDLGYQKLAHFCRYGVALAWMDTVCINKDSSSELDESIRSMYDWYKRAKICIVLLAESRSIADIRNDGWFTRGWTLQELFAPNAIKFYTRDWKCFAPDSTSDKANENIVRQIEMATGITKDELRRIHNAPISRRMQLAAPRKVTREEDTAYSLMGLFDVSISIAYGEGAERAFSRLVQAIL</sequence>
<dbReference type="PANTHER" id="PTHR10622">
    <property type="entry name" value="HET DOMAIN-CONTAINING PROTEIN"/>
    <property type="match status" value="1"/>
</dbReference>
<dbReference type="EMBL" id="MU155170">
    <property type="protein sequence ID" value="KAF9482100.1"/>
    <property type="molecule type" value="Genomic_DNA"/>
</dbReference>
<dbReference type="PANTHER" id="PTHR10622:SF12">
    <property type="entry name" value="HET DOMAIN-CONTAINING PROTEIN"/>
    <property type="match status" value="1"/>
</dbReference>
<dbReference type="Pfam" id="PF06985">
    <property type="entry name" value="HET"/>
    <property type="match status" value="1"/>
</dbReference>
<reference evidence="2" key="1">
    <citation type="submission" date="2020-11" db="EMBL/GenBank/DDBJ databases">
        <authorList>
            <consortium name="DOE Joint Genome Institute"/>
            <person name="Ahrendt S."/>
            <person name="Riley R."/>
            <person name="Andreopoulos W."/>
            <person name="Labutti K."/>
            <person name="Pangilinan J."/>
            <person name="Ruiz-Duenas F.J."/>
            <person name="Barrasa J.M."/>
            <person name="Sanchez-Garcia M."/>
            <person name="Camarero S."/>
            <person name="Miyauchi S."/>
            <person name="Serrano A."/>
            <person name="Linde D."/>
            <person name="Babiker R."/>
            <person name="Drula E."/>
            <person name="Ayuso-Fernandez I."/>
            <person name="Pacheco R."/>
            <person name="Padilla G."/>
            <person name="Ferreira P."/>
            <person name="Barriuso J."/>
            <person name="Kellner H."/>
            <person name="Castanera R."/>
            <person name="Alfaro M."/>
            <person name="Ramirez L."/>
            <person name="Pisabarro A.G."/>
            <person name="Kuo A."/>
            <person name="Tritt A."/>
            <person name="Lipzen A."/>
            <person name="He G."/>
            <person name="Yan M."/>
            <person name="Ng V."/>
            <person name="Cullen D."/>
            <person name="Martin F."/>
            <person name="Rosso M.-N."/>
            <person name="Henrissat B."/>
            <person name="Hibbett D."/>
            <person name="Martinez A.T."/>
            <person name="Grigoriev I.V."/>
        </authorList>
    </citation>
    <scope>NUCLEOTIDE SEQUENCE</scope>
    <source>
        <strain evidence="2">CIRM-BRFM 674</strain>
    </source>
</reference>
<protein>
    <recommendedName>
        <fullName evidence="1">Heterokaryon incompatibility domain-containing protein</fullName>
    </recommendedName>
</protein>
<dbReference type="AlphaFoldDB" id="A0A9P5Z8F1"/>
<dbReference type="OrthoDB" id="2691269at2759"/>
<evidence type="ECO:0000313" key="2">
    <source>
        <dbReference type="EMBL" id="KAF9482100.1"/>
    </source>
</evidence>
<organism evidence="2 3">
    <name type="scientific">Pholiota conissans</name>
    <dbReference type="NCBI Taxonomy" id="109636"/>
    <lineage>
        <taxon>Eukaryota</taxon>
        <taxon>Fungi</taxon>
        <taxon>Dikarya</taxon>
        <taxon>Basidiomycota</taxon>
        <taxon>Agaricomycotina</taxon>
        <taxon>Agaricomycetes</taxon>
        <taxon>Agaricomycetidae</taxon>
        <taxon>Agaricales</taxon>
        <taxon>Agaricineae</taxon>
        <taxon>Strophariaceae</taxon>
        <taxon>Pholiota</taxon>
    </lineage>
</organism>